<evidence type="ECO:0000313" key="2">
    <source>
        <dbReference type="EMBL" id="PNT66402.1"/>
    </source>
</evidence>
<dbReference type="AlphaFoldDB" id="A0A2K2CWK7"/>
<protein>
    <submittedName>
        <fullName evidence="2 3">Uncharacterized protein</fullName>
    </submittedName>
</protein>
<sequence length="70" mass="8048">MSRKGNQKHFPFSYPASSPQEFQENGTRFKRILFHRGVATRFTTTVKVLNRCNNQYISTKGFSKFSGATL</sequence>
<dbReference type="Gramene" id="PNT66402">
    <property type="protein sequence ID" value="PNT66402"/>
    <property type="gene ID" value="BRADI_3g11063v3"/>
</dbReference>
<dbReference type="EMBL" id="CM000882">
    <property type="protein sequence ID" value="PNT66402.1"/>
    <property type="molecule type" value="Genomic_DNA"/>
</dbReference>
<gene>
    <name evidence="2" type="ORF">BRADI_3g11063v3</name>
</gene>
<organism evidence="2">
    <name type="scientific">Brachypodium distachyon</name>
    <name type="common">Purple false brome</name>
    <name type="synonym">Trachynia distachya</name>
    <dbReference type="NCBI Taxonomy" id="15368"/>
    <lineage>
        <taxon>Eukaryota</taxon>
        <taxon>Viridiplantae</taxon>
        <taxon>Streptophyta</taxon>
        <taxon>Embryophyta</taxon>
        <taxon>Tracheophyta</taxon>
        <taxon>Spermatophyta</taxon>
        <taxon>Magnoliopsida</taxon>
        <taxon>Liliopsida</taxon>
        <taxon>Poales</taxon>
        <taxon>Poaceae</taxon>
        <taxon>BOP clade</taxon>
        <taxon>Pooideae</taxon>
        <taxon>Stipodae</taxon>
        <taxon>Brachypodieae</taxon>
        <taxon>Brachypodium</taxon>
    </lineage>
</organism>
<evidence type="ECO:0000256" key="1">
    <source>
        <dbReference type="SAM" id="MobiDB-lite"/>
    </source>
</evidence>
<dbReference type="EnsemblPlants" id="PNT66402">
    <property type="protein sequence ID" value="PNT66402"/>
    <property type="gene ID" value="BRADI_3g11063v3"/>
</dbReference>
<accession>A0A2K2CWK7</accession>
<keyword evidence="4" id="KW-1185">Reference proteome</keyword>
<evidence type="ECO:0000313" key="3">
    <source>
        <dbReference type="EnsemblPlants" id="PNT66402"/>
    </source>
</evidence>
<dbReference type="Proteomes" id="UP000008810">
    <property type="component" value="Chromosome 3"/>
</dbReference>
<name>A0A2K2CWK7_BRADI</name>
<reference evidence="3" key="3">
    <citation type="submission" date="2018-08" db="UniProtKB">
        <authorList>
            <consortium name="EnsemblPlants"/>
        </authorList>
    </citation>
    <scope>IDENTIFICATION</scope>
    <source>
        <strain evidence="3">cv. Bd21</strain>
    </source>
</reference>
<proteinExistence type="predicted"/>
<feature type="region of interest" description="Disordered" evidence="1">
    <location>
        <begin position="1"/>
        <end position="22"/>
    </location>
</feature>
<reference evidence="2" key="2">
    <citation type="submission" date="2017-06" db="EMBL/GenBank/DDBJ databases">
        <title>WGS assembly of Brachypodium distachyon.</title>
        <authorList>
            <consortium name="The International Brachypodium Initiative"/>
            <person name="Lucas S."/>
            <person name="Harmon-Smith M."/>
            <person name="Lail K."/>
            <person name="Tice H."/>
            <person name="Grimwood J."/>
            <person name="Bruce D."/>
            <person name="Barry K."/>
            <person name="Shu S."/>
            <person name="Lindquist E."/>
            <person name="Wang M."/>
            <person name="Pitluck S."/>
            <person name="Vogel J.P."/>
            <person name="Garvin D.F."/>
            <person name="Mockler T.C."/>
            <person name="Schmutz J."/>
            <person name="Rokhsar D."/>
            <person name="Bevan M.W."/>
        </authorList>
    </citation>
    <scope>NUCLEOTIDE SEQUENCE</scope>
    <source>
        <strain evidence="2">Bd21</strain>
    </source>
</reference>
<reference evidence="2 3" key="1">
    <citation type="journal article" date="2010" name="Nature">
        <title>Genome sequencing and analysis of the model grass Brachypodium distachyon.</title>
        <authorList>
            <consortium name="International Brachypodium Initiative"/>
        </authorList>
    </citation>
    <scope>NUCLEOTIDE SEQUENCE [LARGE SCALE GENOMIC DNA]</scope>
    <source>
        <strain evidence="2 3">Bd21</strain>
    </source>
</reference>
<dbReference type="InParanoid" id="A0A2K2CWK7"/>
<evidence type="ECO:0000313" key="4">
    <source>
        <dbReference type="Proteomes" id="UP000008810"/>
    </source>
</evidence>